<dbReference type="Gene3D" id="3.30.870.10">
    <property type="entry name" value="Endonuclease Chain A"/>
    <property type="match status" value="2"/>
</dbReference>
<dbReference type="GO" id="GO:0003824">
    <property type="term" value="F:catalytic activity"/>
    <property type="evidence" value="ECO:0007669"/>
    <property type="project" value="InterPro"/>
</dbReference>
<proteinExistence type="inferred from homology"/>
<dbReference type="InterPro" id="IPR050874">
    <property type="entry name" value="Diverse_PLD-related"/>
</dbReference>
<feature type="domain" description="PLD phosphodiesterase" evidence="2">
    <location>
        <begin position="1"/>
        <end position="24"/>
    </location>
</feature>
<name>A0A915PAM9_9BILA</name>
<dbReference type="SUPFAM" id="SSF56024">
    <property type="entry name" value="Phospholipase D/nuclease"/>
    <property type="match status" value="2"/>
</dbReference>
<accession>A0A915PAM9</accession>
<dbReference type="AlphaFoldDB" id="A0A915PAM9"/>
<dbReference type="InterPro" id="IPR001736">
    <property type="entry name" value="PLipase_D/transphosphatidylase"/>
</dbReference>
<evidence type="ECO:0000313" key="4">
    <source>
        <dbReference type="WBParaSite" id="scf7180000423636.g11422"/>
    </source>
</evidence>
<reference evidence="4" key="1">
    <citation type="submission" date="2022-11" db="UniProtKB">
        <authorList>
            <consortium name="WormBaseParasite"/>
        </authorList>
    </citation>
    <scope>IDENTIFICATION</scope>
</reference>
<protein>
    <submittedName>
        <fullName evidence="4">PLD phosphodiesterase domain-containing protein</fullName>
    </submittedName>
</protein>
<evidence type="ECO:0000256" key="1">
    <source>
        <dbReference type="ARBA" id="ARBA00008664"/>
    </source>
</evidence>
<dbReference type="InterPro" id="IPR032803">
    <property type="entry name" value="PLDc_3"/>
</dbReference>
<dbReference type="PANTHER" id="PTHR10185">
    <property type="entry name" value="PHOSPHOLIPASE D - RELATED"/>
    <property type="match status" value="1"/>
</dbReference>
<dbReference type="WBParaSite" id="scf7180000423636.g11422">
    <property type="protein sequence ID" value="scf7180000423636.g11422"/>
    <property type="gene ID" value="scf7180000423636.g11422"/>
</dbReference>
<dbReference type="SMART" id="SM00155">
    <property type="entry name" value="PLDc"/>
    <property type="match status" value="1"/>
</dbReference>
<evidence type="ECO:0000259" key="2">
    <source>
        <dbReference type="PROSITE" id="PS50035"/>
    </source>
</evidence>
<dbReference type="Proteomes" id="UP000887560">
    <property type="component" value="Unplaced"/>
</dbReference>
<organism evidence="3 4">
    <name type="scientific">Meloidogyne floridensis</name>
    <dbReference type="NCBI Taxonomy" id="298350"/>
    <lineage>
        <taxon>Eukaryota</taxon>
        <taxon>Metazoa</taxon>
        <taxon>Ecdysozoa</taxon>
        <taxon>Nematoda</taxon>
        <taxon>Chromadorea</taxon>
        <taxon>Rhabditida</taxon>
        <taxon>Tylenchina</taxon>
        <taxon>Tylenchomorpha</taxon>
        <taxon>Tylenchoidea</taxon>
        <taxon>Meloidogynidae</taxon>
        <taxon>Meloidogyninae</taxon>
        <taxon>Meloidogyne</taxon>
    </lineage>
</organism>
<comment type="similarity">
    <text evidence="1">Belongs to the phospholipase D family.</text>
</comment>
<dbReference type="Pfam" id="PF13918">
    <property type="entry name" value="PLDc_3"/>
    <property type="match status" value="1"/>
</dbReference>
<sequence>MHSKAIVADNKHFYLGSANLDWRSLTQKMEMGVLVQDCPCLSRDLARIFEIYWQASEKKCPKEIQKMMQQMPPAFYNSQKPLAIFDGENNKLDVHLSVSFELLLSLSFYPFSGELGKSVSHLMLWMASISGNLENFKANPHKACTRNLSASPRSLNSPSRSWDLNDIVEAIKNAKTFILIHVMDYFPIFLYTQKGKYWPPIDNAIREAILRGVKIKIISTALHFPNKGLGFLKSLEVLGERHSGGSVTVVS</sequence>
<keyword evidence="3" id="KW-1185">Reference proteome</keyword>
<dbReference type="Pfam" id="PF13091">
    <property type="entry name" value="PLDc_2"/>
    <property type="match status" value="1"/>
</dbReference>
<evidence type="ECO:0000313" key="3">
    <source>
        <dbReference type="Proteomes" id="UP000887560"/>
    </source>
</evidence>
<dbReference type="PROSITE" id="PS50035">
    <property type="entry name" value="PLD"/>
    <property type="match status" value="1"/>
</dbReference>
<dbReference type="PANTHER" id="PTHR10185:SF25">
    <property type="entry name" value="PLD PHOSPHODIESTERASE DOMAIN-CONTAINING PROTEIN"/>
    <property type="match status" value="1"/>
</dbReference>
<dbReference type="InterPro" id="IPR025202">
    <property type="entry name" value="PLD-like_dom"/>
</dbReference>